<sequence>MDTFSGEPLLRIVLDGPGTPVGLPAHHEATACAQQAGGAIVITGGLSTHTHILVPRWKEINGFTTWETFAVSDPLPSSSYLTPGDADRLLTEATRTAAELIQSSGMRNSELADPRLTVGMLNDFYETPGLPDAIAPRAAKLIARADRVTAIMETVTDVLGDHPFDQQLLSLANTYGKLE</sequence>
<reference evidence="1 2" key="2">
    <citation type="journal article" date="2020" name="Antonie Van Leeuwenhoek">
        <title>Phylogenomic characterisation of a novel corynebacterial species pathogenic to animals.</title>
        <authorList>
            <person name="Moller J."/>
            <person name="Musella L."/>
            <person name="Melnikov V."/>
            <person name="Geissdorfer W."/>
            <person name="Burkovski A."/>
            <person name="Sangal V."/>
        </authorList>
    </citation>
    <scope>NUCLEOTIDE SEQUENCE [LARGE SCALE GENOMIC DNA]</scope>
    <source>
        <strain evidence="1 2">PO100/5</strain>
    </source>
</reference>
<protein>
    <submittedName>
        <fullName evidence="1">Uncharacterized protein</fullName>
    </submittedName>
</protein>
<dbReference type="EMBL" id="CP021417">
    <property type="protein sequence ID" value="WCV10521.1"/>
    <property type="molecule type" value="Genomic_DNA"/>
</dbReference>
<reference evidence="1 2" key="1">
    <citation type="journal article" date="2014" name="BMC Vet. Res.">
        <title>First report of Corynebacterium pseudotuberculosis from caseous lymphadenitis lesions in Black Alentejano pig (Sus scrofa domesticus).</title>
        <authorList>
            <person name="Oliveira M."/>
            <person name="Barroco C."/>
            <person name="Mottola C."/>
            <person name="Santos R."/>
            <person name="Lemsaddek A."/>
            <person name="Tavares L."/>
            <person name="Semedo-Lemsaddek T."/>
        </authorList>
    </citation>
    <scope>NUCLEOTIDE SEQUENCE [LARGE SCALE GENOMIC DNA]</scope>
    <source>
        <strain evidence="1 2">PO100/5</strain>
    </source>
</reference>
<accession>A0ACD4PZX1</accession>
<gene>
    <name evidence="1" type="ORF">CBE74_06435</name>
</gene>
<keyword evidence="2" id="KW-1185">Reference proteome</keyword>
<dbReference type="Proteomes" id="UP000195652">
    <property type="component" value="Chromosome"/>
</dbReference>
<proteinExistence type="predicted"/>
<name>A0ACD4PZX1_9CORY</name>
<organism evidence="1 2">
    <name type="scientific">Corynebacterium silvaticum</name>
    <dbReference type="NCBI Taxonomy" id="2320431"/>
    <lineage>
        <taxon>Bacteria</taxon>
        <taxon>Bacillati</taxon>
        <taxon>Actinomycetota</taxon>
        <taxon>Actinomycetes</taxon>
        <taxon>Mycobacteriales</taxon>
        <taxon>Corynebacteriaceae</taxon>
        <taxon>Corynebacterium</taxon>
    </lineage>
</organism>
<evidence type="ECO:0000313" key="2">
    <source>
        <dbReference type="Proteomes" id="UP000195652"/>
    </source>
</evidence>
<reference evidence="1 2" key="3">
    <citation type="journal article" date="2020" name="Int. J. Syst. Evol. Microbiol.">
        <title>Corynebacterium silvaticum sp. nov., a unique group of NTTB corynebacteria in wild boar and roe deer.</title>
        <authorList>
            <person name="Dangel A."/>
            <person name="Berger A."/>
            <person name="Rau J."/>
            <person name="Eisenberg T."/>
            <person name="Kampfer P."/>
            <person name="Margos G."/>
            <person name="Contzen M."/>
            <person name="Busse H.J."/>
            <person name="Konrad R."/>
            <person name="Peters M."/>
            <person name="Sting R."/>
            <person name="Sing A."/>
        </authorList>
    </citation>
    <scope>NUCLEOTIDE SEQUENCE [LARGE SCALE GENOMIC DNA]</scope>
    <source>
        <strain evidence="1 2">PO100/5</strain>
    </source>
</reference>
<reference evidence="1 2" key="4">
    <citation type="journal article" date="2020" name="PLoS ONE">
        <title>Taxonomic classification of strain PO100/5 shows a broader geographic distribution and genetic markers of the recently described Corynebacterium silvaticum.</title>
        <authorList>
            <person name="Viana M.V.C."/>
            <person name="Profeta R."/>
            <person name="da Silva A.L."/>
            <person name="Hurtado R."/>
            <person name="Cerqueira J.C."/>
            <person name="Ribeiro B.F.S."/>
            <person name="Almeida M.O."/>
            <person name="Morais-Rodrigues F."/>
            <person name="Soares S.C."/>
            <person name="Oliveira M."/>
            <person name="Tavares L."/>
            <person name="Figueiredo H."/>
            <person name="Wattam A.R."/>
            <person name="Barh D."/>
            <person name="Ghosh P."/>
            <person name="Silva A."/>
            <person name="Azevedo V."/>
        </authorList>
    </citation>
    <scope>NUCLEOTIDE SEQUENCE [LARGE SCALE GENOMIC DNA]</scope>
    <source>
        <strain evidence="1 2">PO100/5</strain>
    </source>
</reference>
<evidence type="ECO:0000313" key="1">
    <source>
        <dbReference type="EMBL" id="WCV10521.1"/>
    </source>
</evidence>